<evidence type="ECO:0000256" key="6">
    <source>
        <dbReference type="ARBA" id="ARBA00022801"/>
    </source>
</evidence>
<accession>A0ABD2WHT5</accession>
<evidence type="ECO:0000256" key="3">
    <source>
        <dbReference type="ARBA" id="ARBA00010701"/>
    </source>
</evidence>
<dbReference type="GO" id="GO:0005576">
    <property type="term" value="C:extracellular region"/>
    <property type="evidence" value="ECO:0007669"/>
    <property type="project" value="UniProtKB-SubCell"/>
</dbReference>
<evidence type="ECO:0000256" key="1">
    <source>
        <dbReference type="ARBA" id="ARBA00000111"/>
    </source>
</evidence>
<evidence type="ECO:0000256" key="4">
    <source>
        <dbReference type="ARBA" id="ARBA00013179"/>
    </source>
</evidence>
<name>A0ABD2WHT5_9HYME</name>
<sequence>MRLSLGIFLLVTALSLTQANIIEDIANWPFSYFKNYNCSQSVKDEKFSIQFKFINSSDSVKNEACFDTPINVEDIKNFDPRRETKVMLNPYFHKVDIPVLKEMKSLFSNWVITLNFQLVILNSKKVIYFSISLFKPELNIIMIDWTAGGVRFNYEQAAFNTISAAEQVQSTFADLIAYWEKQGVDREEWGPVHFLGISLAAHVSGQAARLLQRNNNFTIARITGLDPAEPCFEPGENFWSRRLTRQDADFVDIIHSDSSEKHSGGFGMREAIGHVDFYLDGGNSEGDCSQDKIKNKRGFFKSYINYPRLTYHALVEGGFCRHMRAANVFVESLKNDQLRKVRPDCQYWGVPWGLKHNSSETERAIEAIDDCTHETCPELGINSERFFHDDEKNLRVARNESVVYYVSLRNRSDTCMKYFSNAFHGVYSNDQLQISMVDTTKEFLLDFGRIAADQISNYLNSFV</sequence>
<evidence type="ECO:0000256" key="2">
    <source>
        <dbReference type="ARBA" id="ARBA00004613"/>
    </source>
</evidence>
<organism evidence="11 12">
    <name type="scientific">Trichogramma kaykai</name>
    <dbReference type="NCBI Taxonomy" id="54128"/>
    <lineage>
        <taxon>Eukaryota</taxon>
        <taxon>Metazoa</taxon>
        <taxon>Ecdysozoa</taxon>
        <taxon>Arthropoda</taxon>
        <taxon>Hexapoda</taxon>
        <taxon>Insecta</taxon>
        <taxon>Pterygota</taxon>
        <taxon>Neoptera</taxon>
        <taxon>Endopterygota</taxon>
        <taxon>Hymenoptera</taxon>
        <taxon>Apocrita</taxon>
        <taxon>Proctotrupomorpha</taxon>
        <taxon>Chalcidoidea</taxon>
        <taxon>Trichogrammatidae</taxon>
        <taxon>Trichogramma</taxon>
    </lineage>
</organism>
<dbReference type="SUPFAM" id="SSF53474">
    <property type="entry name" value="alpha/beta-Hydrolases"/>
    <property type="match status" value="1"/>
</dbReference>
<dbReference type="Proteomes" id="UP001627154">
    <property type="component" value="Unassembled WGS sequence"/>
</dbReference>
<dbReference type="EC" id="3.1.1.32" evidence="4"/>
<keyword evidence="6" id="KW-0378">Hydrolase</keyword>
<evidence type="ECO:0000256" key="5">
    <source>
        <dbReference type="ARBA" id="ARBA00022525"/>
    </source>
</evidence>
<feature type="signal peptide" evidence="9">
    <location>
        <begin position="1"/>
        <end position="19"/>
    </location>
</feature>
<dbReference type="InterPro" id="IPR029058">
    <property type="entry name" value="AB_hydrolase_fold"/>
</dbReference>
<protein>
    <recommendedName>
        <fullName evidence="4">phospholipase A1</fullName>
        <ecNumber evidence="4">3.1.1.32</ecNumber>
    </recommendedName>
</protein>
<dbReference type="InterPro" id="IPR013818">
    <property type="entry name" value="Lipase"/>
</dbReference>
<keyword evidence="12" id="KW-1185">Reference proteome</keyword>
<keyword evidence="7" id="KW-1015">Disulfide bond</keyword>
<feature type="chain" id="PRO_5044774671" description="phospholipase A1" evidence="9">
    <location>
        <begin position="20"/>
        <end position="463"/>
    </location>
</feature>
<comment type="subcellular location">
    <subcellularLocation>
        <location evidence="2">Secreted</location>
    </subcellularLocation>
</comment>
<dbReference type="AlphaFoldDB" id="A0ABD2WHT5"/>
<evidence type="ECO:0000313" key="11">
    <source>
        <dbReference type="EMBL" id="KAL3392671.1"/>
    </source>
</evidence>
<comment type="catalytic activity">
    <reaction evidence="1">
        <text>a 1,2-diacyl-sn-glycero-3-phosphocholine + H2O = a 2-acyl-sn-glycero-3-phosphocholine + a fatty acid + H(+)</text>
        <dbReference type="Rhea" id="RHEA:18689"/>
        <dbReference type="ChEBI" id="CHEBI:15377"/>
        <dbReference type="ChEBI" id="CHEBI:15378"/>
        <dbReference type="ChEBI" id="CHEBI:28868"/>
        <dbReference type="ChEBI" id="CHEBI:57643"/>
        <dbReference type="ChEBI" id="CHEBI:57875"/>
        <dbReference type="EC" id="3.1.1.32"/>
    </reaction>
</comment>
<dbReference type="InterPro" id="IPR000734">
    <property type="entry name" value="TAG_lipase"/>
</dbReference>
<evidence type="ECO:0000256" key="9">
    <source>
        <dbReference type="SAM" id="SignalP"/>
    </source>
</evidence>
<dbReference type="Pfam" id="PF00151">
    <property type="entry name" value="Lipase"/>
    <property type="match status" value="1"/>
</dbReference>
<proteinExistence type="inferred from homology"/>
<dbReference type="GO" id="GO:0008970">
    <property type="term" value="F:phospholipase A1 activity"/>
    <property type="evidence" value="ECO:0007669"/>
    <property type="project" value="UniProtKB-EC"/>
</dbReference>
<feature type="domain" description="Lipase" evidence="10">
    <location>
        <begin position="136"/>
        <end position="390"/>
    </location>
</feature>
<evidence type="ECO:0000256" key="7">
    <source>
        <dbReference type="ARBA" id="ARBA00023157"/>
    </source>
</evidence>
<keyword evidence="9" id="KW-0732">Signal</keyword>
<evidence type="ECO:0000256" key="8">
    <source>
        <dbReference type="RuleBase" id="RU004262"/>
    </source>
</evidence>
<gene>
    <name evidence="11" type="ORF">TKK_012724</name>
</gene>
<keyword evidence="5" id="KW-0964">Secreted</keyword>
<dbReference type="PANTHER" id="PTHR11610">
    <property type="entry name" value="LIPASE"/>
    <property type="match status" value="1"/>
</dbReference>
<evidence type="ECO:0000313" key="12">
    <source>
        <dbReference type="Proteomes" id="UP001627154"/>
    </source>
</evidence>
<reference evidence="11 12" key="1">
    <citation type="journal article" date="2024" name="bioRxiv">
        <title>A reference genome for Trichogramma kaykai: A tiny desert-dwelling parasitoid wasp with competing sex-ratio distorters.</title>
        <authorList>
            <person name="Culotta J."/>
            <person name="Lindsey A.R."/>
        </authorList>
    </citation>
    <scope>NUCLEOTIDE SEQUENCE [LARGE SCALE GENOMIC DNA]</scope>
    <source>
        <strain evidence="11 12">KSX58</strain>
    </source>
</reference>
<comment type="caution">
    <text evidence="11">The sequence shown here is derived from an EMBL/GenBank/DDBJ whole genome shotgun (WGS) entry which is preliminary data.</text>
</comment>
<evidence type="ECO:0000259" key="10">
    <source>
        <dbReference type="Pfam" id="PF00151"/>
    </source>
</evidence>
<comment type="similarity">
    <text evidence="3 8">Belongs to the AB hydrolase superfamily. Lipase family.</text>
</comment>
<dbReference type="EMBL" id="JBJJXI010000102">
    <property type="protein sequence ID" value="KAL3392671.1"/>
    <property type="molecule type" value="Genomic_DNA"/>
</dbReference>
<dbReference type="Gene3D" id="3.40.50.1820">
    <property type="entry name" value="alpha/beta hydrolase"/>
    <property type="match status" value="1"/>
</dbReference>